<dbReference type="GO" id="GO:0000287">
    <property type="term" value="F:magnesium ion binding"/>
    <property type="evidence" value="ECO:0007669"/>
    <property type="project" value="TreeGrafter"/>
</dbReference>
<dbReference type="OrthoDB" id="9804940at2"/>
<reference evidence="3 4" key="1">
    <citation type="submission" date="2018-08" db="EMBL/GenBank/DDBJ databases">
        <title>Genomic Encyclopedia of Type Strains, Phase IV (KMG-IV): sequencing the most valuable type-strain genomes for metagenomic binning, comparative biology and taxonomic classification.</title>
        <authorList>
            <person name="Goeker M."/>
        </authorList>
    </citation>
    <scope>NUCLEOTIDE SEQUENCE [LARGE SCALE GENOMIC DNA]</scope>
    <source>
        <strain evidence="3 4">DSM 23923</strain>
    </source>
</reference>
<dbReference type="Gene3D" id="3.40.50.1000">
    <property type="entry name" value="HAD superfamily/HAD-like"/>
    <property type="match status" value="1"/>
</dbReference>
<comment type="similarity">
    <text evidence="1">Belongs to the HAD-like hydrolase superfamily. SerB family.</text>
</comment>
<dbReference type="InterPro" id="IPR050582">
    <property type="entry name" value="HAD-like_SerB"/>
</dbReference>
<evidence type="ECO:0000313" key="4">
    <source>
        <dbReference type="Proteomes" id="UP000256388"/>
    </source>
</evidence>
<dbReference type="InterPro" id="IPR036412">
    <property type="entry name" value="HAD-like_sf"/>
</dbReference>
<dbReference type="PANTHER" id="PTHR43344:SF21">
    <property type="entry name" value="POLYOL PHOSPHATE PHOSPHATASE PYP1"/>
    <property type="match status" value="1"/>
</dbReference>
<dbReference type="GO" id="GO:0036424">
    <property type="term" value="F:L-phosphoserine phosphatase activity"/>
    <property type="evidence" value="ECO:0007669"/>
    <property type="project" value="TreeGrafter"/>
</dbReference>
<dbReference type="AlphaFoldDB" id="A0A3E0AJ53"/>
<evidence type="ECO:0000256" key="1">
    <source>
        <dbReference type="ARBA" id="ARBA00009184"/>
    </source>
</evidence>
<keyword evidence="4" id="KW-1185">Reference proteome</keyword>
<dbReference type="PANTHER" id="PTHR43344">
    <property type="entry name" value="PHOSPHOSERINE PHOSPHATASE"/>
    <property type="match status" value="1"/>
</dbReference>
<dbReference type="EMBL" id="QUMS01000001">
    <property type="protein sequence ID" value="REG11653.1"/>
    <property type="molecule type" value="Genomic_DNA"/>
</dbReference>
<proteinExistence type="inferred from homology"/>
<dbReference type="InterPro" id="IPR023214">
    <property type="entry name" value="HAD_sf"/>
</dbReference>
<dbReference type="GO" id="GO:0005737">
    <property type="term" value="C:cytoplasm"/>
    <property type="evidence" value="ECO:0007669"/>
    <property type="project" value="TreeGrafter"/>
</dbReference>
<dbReference type="Pfam" id="PF12710">
    <property type="entry name" value="HAD"/>
    <property type="match status" value="1"/>
</dbReference>
<dbReference type="Gene3D" id="3.90.1470.20">
    <property type="match status" value="1"/>
</dbReference>
<dbReference type="NCBIfam" id="TIGR01488">
    <property type="entry name" value="HAD-SF-IB"/>
    <property type="match status" value="1"/>
</dbReference>
<dbReference type="GO" id="GO:0006564">
    <property type="term" value="P:L-serine biosynthetic process"/>
    <property type="evidence" value="ECO:0007669"/>
    <property type="project" value="TreeGrafter"/>
</dbReference>
<dbReference type="Proteomes" id="UP000256388">
    <property type="component" value="Unassembled WGS sequence"/>
</dbReference>
<keyword evidence="2 3" id="KW-0378">Hydrolase</keyword>
<evidence type="ECO:0000256" key="2">
    <source>
        <dbReference type="ARBA" id="ARBA00022801"/>
    </source>
</evidence>
<accession>A0A3E0AJ53</accession>
<protein>
    <submittedName>
        <fullName evidence="3">HAD superfamily phosphoserine phosphatase-like hydrolase/2,3-diketo-5-methylthio-1-phosphopentane phosphatase</fullName>
    </submittedName>
</protein>
<name>A0A3E0AJ53_9CHLR</name>
<dbReference type="SUPFAM" id="SSF56784">
    <property type="entry name" value="HAD-like"/>
    <property type="match status" value="1"/>
</dbReference>
<comment type="caution">
    <text evidence="3">The sequence shown here is derived from an EMBL/GenBank/DDBJ whole genome shotgun (WGS) entry which is preliminary data.</text>
</comment>
<dbReference type="InterPro" id="IPR006384">
    <property type="entry name" value="HAD_hydro_PyrdxlP_Pase-like"/>
</dbReference>
<dbReference type="RefSeq" id="WP_116224773.1">
    <property type="nucleotide sequence ID" value="NZ_AP018437.1"/>
</dbReference>
<evidence type="ECO:0000313" key="3">
    <source>
        <dbReference type="EMBL" id="REG11653.1"/>
    </source>
</evidence>
<gene>
    <name evidence="3" type="ORF">DFR64_1545</name>
</gene>
<sequence length="218" mass="25360">MKKDNVPIILCDFDGTITRACLCDFLYKEFASCGLKFSELWAESKIGTKEEIESSFQFIQASREEMERALASIEVVPGFEGFYQYCRDQGLELTIVSDGLEWAIRYVLSRVGVKDIRVMSNRIFFEPQGFRFEFPYYNPSATQTGVCKRDIVDELKKKGERIIMIGDGRTDFEASRLADFVFARDALWDYCQEHHISSWQYDNFFDILAYIQNPDNNL</sequence>
<dbReference type="NCBIfam" id="TIGR01489">
    <property type="entry name" value="DKMTPPase-SF"/>
    <property type="match status" value="1"/>
</dbReference>
<organism evidence="3 4">
    <name type="scientific">Pelolinea submarina</name>
    <dbReference type="NCBI Taxonomy" id="913107"/>
    <lineage>
        <taxon>Bacteria</taxon>
        <taxon>Bacillati</taxon>
        <taxon>Chloroflexota</taxon>
        <taxon>Anaerolineae</taxon>
        <taxon>Anaerolineales</taxon>
        <taxon>Anaerolineaceae</taxon>
        <taxon>Pelolinea</taxon>
    </lineage>
</organism>